<proteinExistence type="predicted"/>
<sequence>MSADRRAPAASDGKCLCGLPSRASQAGTLASRRGTWQGSTMADTPPSAAGGILIALCSIGGTAIGLMQGQVTIGFLAGLAIGAAGAVAVWLRDRQR</sequence>
<protein>
    <submittedName>
        <fullName evidence="1">Uncharacterized protein</fullName>
    </submittedName>
</protein>
<keyword evidence="2" id="KW-1185">Reference proteome</keyword>
<evidence type="ECO:0000313" key="2">
    <source>
        <dbReference type="Proteomes" id="UP000078460"/>
    </source>
</evidence>
<dbReference type="Proteomes" id="UP000078460">
    <property type="component" value="Unassembled WGS sequence"/>
</dbReference>
<dbReference type="KEGG" id="smy:BJP26_15950"/>
<dbReference type="STRING" id="621456.BJP26_15950"/>
<accession>A0A175Y5S4</accession>
<name>A0A175Y5S4_9SPHN</name>
<gene>
    <name evidence="1" type="ORF">AVM11_15615</name>
</gene>
<dbReference type="AlphaFoldDB" id="A0A175Y5S4"/>
<reference evidence="1" key="1">
    <citation type="submission" date="2016-03" db="EMBL/GenBank/DDBJ databases">
        <title>Sphingomonas melonis TY, whole genome shotgun sequencing.</title>
        <authorList>
            <person name="Wang H."/>
            <person name="Zhu P."/>
        </authorList>
    </citation>
    <scope>NUCLEOTIDE SEQUENCE [LARGE SCALE GENOMIC DNA]</scope>
    <source>
        <strain evidence="1">TY</strain>
    </source>
</reference>
<comment type="caution">
    <text evidence="1">The sequence shown here is derived from an EMBL/GenBank/DDBJ whole genome shotgun (WGS) entry which is preliminary data.</text>
</comment>
<dbReference type="EMBL" id="LQCK02000008">
    <property type="protein sequence ID" value="KZB95941.1"/>
    <property type="molecule type" value="Genomic_DNA"/>
</dbReference>
<organism evidence="1 2">
    <name type="scientific">Sphingomonas melonis TY</name>
    <dbReference type="NCBI Taxonomy" id="621456"/>
    <lineage>
        <taxon>Bacteria</taxon>
        <taxon>Pseudomonadati</taxon>
        <taxon>Pseudomonadota</taxon>
        <taxon>Alphaproteobacteria</taxon>
        <taxon>Sphingomonadales</taxon>
        <taxon>Sphingomonadaceae</taxon>
        <taxon>Sphingomonas</taxon>
    </lineage>
</organism>
<evidence type="ECO:0000313" key="1">
    <source>
        <dbReference type="EMBL" id="KZB95941.1"/>
    </source>
</evidence>